<dbReference type="Proteomes" id="UP000189229">
    <property type="component" value="Unassembled WGS sequence"/>
</dbReference>
<proteinExistence type="predicted"/>
<comment type="caution">
    <text evidence="2">The sequence shown here is derived from an EMBL/GenBank/DDBJ whole genome shotgun (WGS) entry which is preliminary data.</text>
</comment>
<sequence>MPAVFDSFRFFSGPYHYMRSSRTDFVIAPGTPVGFEGTRSRDRTDFVVVAIRPGLDPARDRRRRDRLLPNRTTTTASHCQNSRYSSLSIPRILS</sequence>
<gene>
    <name evidence="2" type="ORF">BZL30_2089</name>
</gene>
<evidence type="ECO:0000313" key="3">
    <source>
        <dbReference type="Proteomes" id="UP000189229"/>
    </source>
</evidence>
<dbReference type="EMBL" id="MVBM01000002">
    <property type="protein sequence ID" value="OOK79405.1"/>
    <property type="molecule type" value="Genomic_DNA"/>
</dbReference>
<organism evidence="2 3">
    <name type="scientific">Mycobacterium kansasii</name>
    <dbReference type="NCBI Taxonomy" id="1768"/>
    <lineage>
        <taxon>Bacteria</taxon>
        <taxon>Bacillati</taxon>
        <taxon>Actinomycetota</taxon>
        <taxon>Actinomycetes</taxon>
        <taxon>Mycobacteriales</taxon>
        <taxon>Mycobacteriaceae</taxon>
        <taxon>Mycobacterium</taxon>
    </lineage>
</organism>
<evidence type="ECO:0000256" key="1">
    <source>
        <dbReference type="SAM" id="MobiDB-lite"/>
    </source>
</evidence>
<reference evidence="2 3" key="1">
    <citation type="submission" date="2017-02" db="EMBL/GenBank/DDBJ databases">
        <title>Complete genome sequences of Mycobacterium kansasii strains isolated from rhesus macaques.</title>
        <authorList>
            <person name="Panda A."/>
            <person name="Nagaraj S."/>
            <person name="Zhao X."/>
            <person name="Tettelin H."/>
            <person name="Detolla L.J."/>
        </authorList>
    </citation>
    <scope>NUCLEOTIDE SEQUENCE [LARGE SCALE GENOMIC DNA]</scope>
    <source>
        <strain evidence="2 3">11-3813</strain>
    </source>
</reference>
<accession>A0A1V3XJN1</accession>
<feature type="region of interest" description="Disordered" evidence="1">
    <location>
        <begin position="60"/>
        <end position="94"/>
    </location>
</feature>
<dbReference type="AlphaFoldDB" id="A0A1V3XJN1"/>
<evidence type="ECO:0000313" key="2">
    <source>
        <dbReference type="EMBL" id="OOK79405.1"/>
    </source>
</evidence>
<feature type="compositionally biased region" description="Polar residues" evidence="1">
    <location>
        <begin position="75"/>
        <end position="88"/>
    </location>
</feature>
<name>A0A1V3XJN1_MYCKA</name>
<protein>
    <submittedName>
        <fullName evidence="2">Uncharacterized protein</fullName>
    </submittedName>
</protein>